<accession>A0A2R5GLC2</accession>
<reference evidence="1 2" key="1">
    <citation type="submission" date="2017-12" db="EMBL/GenBank/DDBJ databases">
        <title>Sequencing, de novo assembly and annotation of complete genome of a new Thraustochytrid species, strain FCC1311.</title>
        <authorList>
            <person name="Sedici K."/>
            <person name="Godart F."/>
            <person name="Aiese Cigliano R."/>
            <person name="Sanseverino W."/>
            <person name="Barakat M."/>
            <person name="Ortet P."/>
            <person name="Marechal E."/>
            <person name="Cagnac O."/>
            <person name="Amato A."/>
        </authorList>
    </citation>
    <scope>NUCLEOTIDE SEQUENCE [LARGE SCALE GENOMIC DNA]</scope>
</reference>
<dbReference type="InParanoid" id="A0A2R5GLC2"/>
<sequence>MDRVRFDYRLKLERRSSLDDRERHLAGGRNSGTQAKDVDGKTLRCTCLDEFEYALSGSARAGAGLGIGGGGGGGGGGKMDERTFLQLLSKFEKVRDRDFRGKSCKEYSLAEARAYRAKVKAEQDAAAAKPQNRGAGKAAQALADGDGFFEAVQAEMRAAGVKNVPEVVDEMREGYLDWLCQYNLEDLENLLAVGKAEDVH</sequence>
<name>A0A2R5GLC2_9STRA</name>
<keyword evidence="2" id="KW-1185">Reference proteome</keyword>
<evidence type="ECO:0000313" key="2">
    <source>
        <dbReference type="Proteomes" id="UP000241890"/>
    </source>
</evidence>
<dbReference type="EMBL" id="BEYU01000104">
    <property type="protein sequence ID" value="GBG31677.1"/>
    <property type="molecule type" value="Genomic_DNA"/>
</dbReference>
<comment type="caution">
    <text evidence="1">The sequence shown here is derived from an EMBL/GenBank/DDBJ whole genome shotgun (WGS) entry which is preliminary data.</text>
</comment>
<dbReference type="AlphaFoldDB" id="A0A2R5GLC2"/>
<dbReference type="Proteomes" id="UP000241890">
    <property type="component" value="Unassembled WGS sequence"/>
</dbReference>
<proteinExistence type="predicted"/>
<evidence type="ECO:0000313" key="1">
    <source>
        <dbReference type="EMBL" id="GBG31677.1"/>
    </source>
</evidence>
<gene>
    <name evidence="1" type="ORF">FCC1311_079022</name>
</gene>
<organism evidence="1 2">
    <name type="scientific">Hondaea fermentalgiana</name>
    <dbReference type="NCBI Taxonomy" id="2315210"/>
    <lineage>
        <taxon>Eukaryota</taxon>
        <taxon>Sar</taxon>
        <taxon>Stramenopiles</taxon>
        <taxon>Bigyra</taxon>
        <taxon>Labyrinthulomycetes</taxon>
        <taxon>Thraustochytrida</taxon>
        <taxon>Thraustochytriidae</taxon>
        <taxon>Hondaea</taxon>
    </lineage>
</organism>
<protein>
    <submittedName>
        <fullName evidence="1">Uncharacterized protein</fullName>
    </submittedName>
</protein>